<dbReference type="CDD" id="cd00886">
    <property type="entry name" value="MogA_MoaB"/>
    <property type="match status" value="1"/>
</dbReference>
<proteinExistence type="predicted"/>
<dbReference type="Proteomes" id="UP000321103">
    <property type="component" value="Unassembled WGS sequence"/>
</dbReference>
<evidence type="ECO:0000256" key="2">
    <source>
        <dbReference type="ARBA" id="ARBA00023150"/>
    </source>
</evidence>
<dbReference type="Gene3D" id="3.40.980.10">
    <property type="entry name" value="MoaB/Mog-like domain"/>
    <property type="match status" value="1"/>
</dbReference>
<dbReference type="Pfam" id="PF00994">
    <property type="entry name" value="MoCF_biosynth"/>
    <property type="match status" value="1"/>
</dbReference>
<evidence type="ECO:0000256" key="3">
    <source>
        <dbReference type="SAM" id="MobiDB-lite"/>
    </source>
</evidence>
<evidence type="ECO:0000256" key="1">
    <source>
        <dbReference type="ARBA" id="ARBA00005046"/>
    </source>
</evidence>
<dbReference type="AlphaFoldDB" id="A0A512ICF1"/>
<dbReference type="InterPro" id="IPR051920">
    <property type="entry name" value="MPT_Adenylyltrnsfr/MoaC-Rel"/>
</dbReference>
<dbReference type="SUPFAM" id="SSF53218">
    <property type="entry name" value="Molybdenum cofactor biosynthesis proteins"/>
    <property type="match status" value="1"/>
</dbReference>
<accession>A0A512ICF1</accession>
<dbReference type="PANTHER" id="PTHR43764:SF1">
    <property type="entry name" value="MOLYBDOPTERIN MOLYBDOTRANSFERASE"/>
    <property type="match status" value="1"/>
</dbReference>
<dbReference type="PANTHER" id="PTHR43764">
    <property type="entry name" value="MOLYBDENUM COFACTOR BIOSYNTHESIS"/>
    <property type="match status" value="1"/>
</dbReference>
<dbReference type="RefSeq" id="WP_307725495.1">
    <property type="nucleotide sequence ID" value="NZ_BJZS01000036.1"/>
</dbReference>
<sequence length="207" mass="22116">MRSAAVIVASTRAAAGVYRDRSGRIAADWFGSHGFTVEGPFVVADGEDVRAQLERLLVARAPEDRPSVVVTSGGTGLAPDDLTPEVTRPFLDRELPGIMEALWAEGRRTTPLAVLSRGHAGVSGHTFVVNLPGSTGGVWDGLKVLEPLLDHVCDQLEGHRDRGHTDPGLRHHAAAPQAPEQQAPPPQDPGPRDPGPQDPEPHEENDR</sequence>
<feature type="domain" description="MoaB/Mog" evidence="4">
    <location>
        <begin position="5"/>
        <end position="152"/>
    </location>
</feature>
<protein>
    <recommendedName>
        <fullName evidence="4">MoaB/Mog domain-containing protein</fullName>
    </recommendedName>
</protein>
<comment type="pathway">
    <text evidence="1">Cofactor biosynthesis; molybdopterin biosynthesis.</text>
</comment>
<dbReference type="GO" id="GO:0006777">
    <property type="term" value="P:Mo-molybdopterin cofactor biosynthetic process"/>
    <property type="evidence" value="ECO:0007669"/>
    <property type="project" value="UniProtKB-KW"/>
</dbReference>
<name>A0A512ICF1_9MICC</name>
<evidence type="ECO:0000313" key="6">
    <source>
        <dbReference type="Proteomes" id="UP000321103"/>
    </source>
</evidence>
<dbReference type="STRING" id="388357.GCA_001580365_02820"/>
<evidence type="ECO:0000313" key="5">
    <source>
        <dbReference type="EMBL" id="GEO95380.1"/>
    </source>
</evidence>
<keyword evidence="6" id="KW-1185">Reference proteome</keyword>
<dbReference type="EMBL" id="BJZS01000036">
    <property type="protein sequence ID" value="GEO95380.1"/>
    <property type="molecule type" value="Genomic_DNA"/>
</dbReference>
<dbReference type="InterPro" id="IPR036425">
    <property type="entry name" value="MoaB/Mog-like_dom_sf"/>
</dbReference>
<feature type="region of interest" description="Disordered" evidence="3">
    <location>
        <begin position="158"/>
        <end position="207"/>
    </location>
</feature>
<reference evidence="5 6" key="1">
    <citation type="submission" date="2019-07" db="EMBL/GenBank/DDBJ databases">
        <title>Whole genome shotgun sequence of Kocuria turfanensis NBRC 107627.</title>
        <authorList>
            <person name="Hosoyama A."/>
            <person name="Uohara A."/>
            <person name="Ohji S."/>
            <person name="Ichikawa N."/>
        </authorList>
    </citation>
    <scope>NUCLEOTIDE SEQUENCE [LARGE SCALE GENOMIC DNA]</scope>
    <source>
        <strain evidence="5 6">NBRC 107627</strain>
    </source>
</reference>
<organism evidence="5 6">
    <name type="scientific">Kocuria turfanensis</name>
    <dbReference type="NCBI Taxonomy" id="388357"/>
    <lineage>
        <taxon>Bacteria</taxon>
        <taxon>Bacillati</taxon>
        <taxon>Actinomycetota</taxon>
        <taxon>Actinomycetes</taxon>
        <taxon>Micrococcales</taxon>
        <taxon>Micrococcaceae</taxon>
        <taxon>Kocuria</taxon>
    </lineage>
</organism>
<feature type="compositionally biased region" description="Basic and acidic residues" evidence="3">
    <location>
        <begin position="158"/>
        <end position="169"/>
    </location>
</feature>
<evidence type="ECO:0000259" key="4">
    <source>
        <dbReference type="SMART" id="SM00852"/>
    </source>
</evidence>
<dbReference type="SMART" id="SM00852">
    <property type="entry name" value="MoCF_biosynth"/>
    <property type="match status" value="1"/>
</dbReference>
<comment type="caution">
    <text evidence="5">The sequence shown here is derived from an EMBL/GenBank/DDBJ whole genome shotgun (WGS) entry which is preliminary data.</text>
</comment>
<keyword evidence="2" id="KW-0501">Molybdenum cofactor biosynthesis</keyword>
<gene>
    <name evidence="5" type="ORF">KTU01_15030</name>
</gene>
<feature type="compositionally biased region" description="Pro residues" evidence="3">
    <location>
        <begin position="182"/>
        <end position="198"/>
    </location>
</feature>
<dbReference type="InterPro" id="IPR001453">
    <property type="entry name" value="MoaB/Mog_dom"/>
</dbReference>